<evidence type="ECO:0000313" key="2">
    <source>
        <dbReference type="EMBL" id="KRZ26655.1"/>
    </source>
</evidence>
<dbReference type="Proteomes" id="UP000054721">
    <property type="component" value="Unassembled WGS sequence"/>
</dbReference>
<feature type="region of interest" description="Disordered" evidence="1">
    <location>
        <begin position="1"/>
        <end position="30"/>
    </location>
</feature>
<reference evidence="2 3" key="1">
    <citation type="submission" date="2015-05" db="EMBL/GenBank/DDBJ databases">
        <title>Evolution of Trichinella species and genotypes.</title>
        <authorList>
            <person name="Korhonen P.K."/>
            <person name="Edoardo P."/>
            <person name="Giuseppe L.R."/>
            <person name="Gasser R.B."/>
        </authorList>
    </citation>
    <scope>NUCLEOTIDE SEQUENCE [LARGE SCALE GENOMIC DNA]</scope>
    <source>
        <strain evidence="2">ISS10</strain>
    </source>
</reference>
<dbReference type="EMBL" id="JYDW01004115">
    <property type="protein sequence ID" value="KRZ26655.1"/>
    <property type="molecule type" value="Genomic_DNA"/>
</dbReference>
<keyword evidence="3" id="KW-1185">Reference proteome</keyword>
<protein>
    <submittedName>
        <fullName evidence="2">Uncharacterized protein</fullName>
    </submittedName>
</protein>
<evidence type="ECO:0000313" key="3">
    <source>
        <dbReference type="Proteomes" id="UP000054721"/>
    </source>
</evidence>
<name>A0A0V1IV22_9BILA</name>
<dbReference type="AlphaFoldDB" id="A0A0V1IV22"/>
<accession>A0A0V1IV22</accession>
<comment type="caution">
    <text evidence="2">The sequence shown here is derived from an EMBL/GenBank/DDBJ whole genome shotgun (WGS) entry which is preliminary data.</text>
</comment>
<sequence length="30" mass="3124">MIQAIYSKPVANKTPSQSNSTTKGGQGDTN</sequence>
<gene>
    <name evidence="2" type="ORF">T02_5453</name>
</gene>
<proteinExistence type="predicted"/>
<organism evidence="2 3">
    <name type="scientific">Trichinella nativa</name>
    <dbReference type="NCBI Taxonomy" id="6335"/>
    <lineage>
        <taxon>Eukaryota</taxon>
        <taxon>Metazoa</taxon>
        <taxon>Ecdysozoa</taxon>
        <taxon>Nematoda</taxon>
        <taxon>Enoplea</taxon>
        <taxon>Dorylaimia</taxon>
        <taxon>Trichinellida</taxon>
        <taxon>Trichinellidae</taxon>
        <taxon>Trichinella</taxon>
    </lineage>
</organism>
<feature type="compositionally biased region" description="Polar residues" evidence="1">
    <location>
        <begin position="13"/>
        <end position="23"/>
    </location>
</feature>
<evidence type="ECO:0000256" key="1">
    <source>
        <dbReference type="SAM" id="MobiDB-lite"/>
    </source>
</evidence>